<evidence type="ECO:0000313" key="2">
    <source>
        <dbReference type="Ensembl" id="ENSSDAP00000025941.1"/>
    </source>
</evidence>
<name>A0A8C9QRU4_SPEDA</name>
<evidence type="ECO:0000313" key="3">
    <source>
        <dbReference type="Proteomes" id="UP000694422"/>
    </source>
</evidence>
<sequence>MHTSSPRVKDLDPPLAVMHHHDPSRLGTKCQTRGVDQGPPPAKGVVAAKGPGDVPVWNPILSNSATLVNFLKIFF</sequence>
<organism evidence="2 3">
    <name type="scientific">Spermophilus dauricus</name>
    <name type="common">Daurian ground squirrel</name>
    <dbReference type="NCBI Taxonomy" id="99837"/>
    <lineage>
        <taxon>Eukaryota</taxon>
        <taxon>Metazoa</taxon>
        <taxon>Chordata</taxon>
        <taxon>Craniata</taxon>
        <taxon>Vertebrata</taxon>
        <taxon>Euteleostomi</taxon>
        <taxon>Mammalia</taxon>
        <taxon>Eutheria</taxon>
        <taxon>Euarchontoglires</taxon>
        <taxon>Glires</taxon>
        <taxon>Rodentia</taxon>
        <taxon>Sciuromorpha</taxon>
        <taxon>Sciuridae</taxon>
        <taxon>Xerinae</taxon>
        <taxon>Marmotini</taxon>
        <taxon>Spermophilus</taxon>
    </lineage>
</organism>
<dbReference type="Ensembl" id="ENSSDAT00000029656.1">
    <property type="protein sequence ID" value="ENSSDAP00000025941.1"/>
    <property type="gene ID" value="ENSSDAG00000023552.1"/>
</dbReference>
<protein>
    <submittedName>
        <fullName evidence="2">Uncharacterized protein</fullName>
    </submittedName>
</protein>
<accession>A0A8C9QRU4</accession>
<feature type="region of interest" description="Disordered" evidence="1">
    <location>
        <begin position="1"/>
        <end position="42"/>
    </location>
</feature>
<dbReference type="Proteomes" id="UP000694422">
    <property type="component" value="Unplaced"/>
</dbReference>
<dbReference type="AlphaFoldDB" id="A0A8C9QRU4"/>
<evidence type="ECO:0000256" key="1">
    <source>
        <dbReference type="SAM" id="MobiDB-lite"/>
    </source>
</evidence>
<proteinExistence type="predicted"/>
<reference evidence="2" key="2">
    <citation type="submission" date="2025-09" db="UniProtKB">
        <authorList>
            <consortium name="Ensembl"/>
        </authorList>
    </citation>
    <scope>IDENTIFICATION</scope>
</reference>
<reference evidence="2" key="1">
    <citation type="submission" date="2025-08" db="UniProtKB">
        <authorList>
            <consortium name="Ensembl"/>
        </authorList>
    </citation>
    <scope>IDENTIFICATION</scope>
</reference>
<keyword evidence="3" id="KW-1185">Reference proteome</keyword>